<evidence type="ECO:0000313" key="2">
    <source>
        <dbReference type="Proteomes" id="UP000823773"/>
    </source>
</evidence>
<proteinExistence type="predicted"/>
<protein>
    <submittedName>
        <fullName evidence="1">8-oxo-dGTP pyrophosphatase MutT (NUDIX family)</fullName>
    </submittedName>
</protein>
<sequence length="164" mass="17969">MGVTLSGIQLRLARRGRAWLRSYLTELRGLIGDRLLLLPSVAAVVHDDAGKLLLQEKASGEGWSLPAGAIEPGETPQEAIIREVMEETGLAVTPAAILGVFGGRDFRYTYPNGDRVEYVVTLFACRVVEYGGAWTDEETRSLRFFARDEMPPLALPYPASALFS</sequence>
<dbReference type="EMBL" id="JAGGJR010000005">
    <property type="protein sequence ID" value="MBP1873916.1"/>
    <property type="molecule type" value="Genomic_DNA"/>
</dbReference>
<accession>A0ACC5SYE4</accession>
<evidence type="ECO:0000313" key="1">
    <source>
        <dbReference type="EMBL" id="MBP1873916.1"/>
    </source>
</evidence>
<name>A0ACC5SYE4_ENSAD</name>
<gene>
    <name evidence="1" type="ORF">J2Z19_003635</name>
</gene>
<dbReference type="Proteomes" id="UP000823773">
    <property type="component" value="Unassembled WGS sequence"/>
</dbReference>
<organism evidence="1 2">
    <name type="scientific">Ensifer adhaerens</name>
    <name type="common">Sinorhizobium morelense</name>
    <dbReference type="NCBI Taxonomy" id="106592"/>
    <lineage>
        <taxon>Bacteria</taxon>
        <taxon>Pseudomonadati</taxon>
        <taxon>Pseudomonadota</taxon>
        <taxon>Alphaproteobacteria</taxon>
        <taxon>Hyphomicrobiales</taxon>
        <taxon>Rhizobiaceae</taxon>
        <taxon>Sinorhizobium/Ensifer group</taxon>
        <taxon>Ensifer</taxon>
    </lineage>
</organism>
<comment type="caution">
    <text evidence="1">The sequence shown here is derived from an EMBL/GenBank/DDBJ whole genome shotgun (WGS) entry which is preliminary data.</text>
</comment>
<reference evidence="1" key="1">
    <citation type="submission" date="2021-03" db="EMBL/GenBank/DDBJ databases">
        <title>Genomic Encyclopedia of Type Strains, Phase IV (KMG-IV): sequencing the most valuable type-strain genomes for metagenomic binning, comparative biology and taxonomic classification.</title>
        <authorList>
            <person name="Goeker M."/>
        </authorList>
    </citation>
    <scope>NUCLEOTIDE SEQUENCE</scope>
    <source>
        <strain evidence="1">DSM 18131</strain>
    </source>
</reference>
<keyword evidence="2" id="KW-1185">Reference proteome</keyword>